<keyword evidence="8" id="KW-0547">Nucleotide-binding</keyword>
<evidence type="ECO:0000256" key="12">
    <source>
        <dbReference type="ARBA" id="ARBA00023012"/>
    </source>
</evidence>
<comment type="subcellular location">
    <subcellularLocation>
        <location evidence="2">Cell membrane</location>
        <topology evidence="2">Multi-pass membrane protein</topology>
    </subcellularLocation>
</comment>
<keyword evidence="12" id="KW-0902">Two-component regulatory system</keyword>
<feature type="domain" description="Histidine kinase" evidence="16">
    <location>
        <begin position="255"/>
        <end position="470"/>
    </location>
</feature>
<keyword evidence="11 15" id="KW-1133">Transmembrane helix</keyword>
<evidence type="ECO:0000259" key="17">
    <source>
        <dbReference type="PROSITE" id="PS50885"/>
    </source>
</evidence>
<proteinExistence type="predicted"/>
<dbReference type="GO" id="GO:0005524">
    <property type="term" value="F:ATP binding"/>
    <property type="evidence" value="ECO:0007669"/>
    <property type="project" value="UniProtKB-KW"/>
</dbReference>
<dbReference type="SMART" id="SM00304">
    <property type="entry name" value="HAMP"/>
    <property type="match status" value="1"/>
</dbReference>
<gene>
    <name evidence="18" type="ORF">CHH72_09605</name>
</gene>
<dbReference type="PRINTS" id="PR00344">
    <property type="entry name" value="BCTRLSENSOR"/>
</dbReference>
<protein>
    <recommendedName>
        <fullName evidence="3">histidine kinase</fullName>
        <ecNumber evidence="3">2.7.13.3</ecNumber>
    </recommendedName>
</protein>
<dbReference type="CDD" id="cd00082">
    <property type="entry name" value="HisKA"/>
    <property type="match status" value="1"/>
</dbReference>
<comment type="caution">
    <text evidence="18">The sequence shown here is derived from an EMBL/GenBank/DDBJ whole genome shotgun (WGS) entry which is preliminary data.</text>
</comment>
<dbReference type="InterPro" id="IPR003661">
    <property type="entry name" value="HisK_dim/P_dom"/>
</dbReference>
<evidence type="ECO:0000256" key="15">
    <source>
        <dbReference type="SAM" id="Phobius"/>
    </source>
</evidence>
<dbReference type="PANTHER" id="PTHR45528">
    <property type="entry name" value="SENSOR HISTIDINE KINASE CPXA"/>
    <property type="match status" value="1"/>
</dbReference>
<dbReference type="GO" id="GO:0000155">
    <property type="term" value="F:phosphorelay sensor kinase activity"/>
    <property type="evidence" value="ECO:0007669"/>
    <property type="project" value="InterPro"/>
</dbReference>
<evidence type="ECO:0000256" key="1">
    <source>
        <dbReference type="ARBA" id="ARBA00000085"/>
    </source>
</evidence>
<evidence type="ECO:0000256" key="8">
    <source>
        <dbReference type="ARBA" id="ARBA00022741"/>
    </source>
</evidence>
<dbReference type="CDD" id="cd00075">
    <property type="entry name" value="HATPase"/>
    <property type="match status" value="1"/>
</dbReference>
<evidence type="ECO:0000259" key="16">
    <source>
        <dbReference type="PROSITE" id="PS50109"/>
    </source>
</evidence>
<feature type="transmembrane region" description="Helical" evidence="15">
    <location>
        <begin position="158"/>
        <end position="183"/>
    </location>
</feature>
<dbReference type="InterPro" id="IPR004358">
    <property type="entry name" value="Sig_transdc_His_kin-like_C"/>
</dbReference>
<name>A0A268P0R9_SHOCL</name>
<dbReference type="InterPro" id="IPR005467">
    <property type="entry name" value="His_kinase_dom"/>
</dbReference>
<dbReference type="GO" id="GO:0005886">
    <property type="term" value="C:plasma membrane"/>
    <property type="evidence" value="ECO:0007669"/>
    <property type="project" value="UniProtKB-SubCell"/>
</dbReference>
<keyword evidence="14" id="KW-0175">Coiled coil</keyword>
<dbReference type="Pfam" id="PF02518">
    <property type="entry name" value="HATPase_c"/>
    <property type="match status" value="1"/>
</dbReference>
<dbReference type="InterPro" id="IPR050398">
    <property type="entry name" value="HssS/ArlS-like"/>
</dbReference>
<dbReference type="InterPro" id="IPR036097">
    <property type="entry name" value="HisK_dim/P_sf"/>
</dbReference>
<accession>A0A268P0R9</accession>
<dbReference type="SUPFAM" id="SSF55874">
    <property type="entry name" value="ATPase domain of HSP90 chaperone/DNA topoisomerase II/histidine kinase"/>
    <property type="match status" value="1"/>
</dbReference>
<dbReference type="Pfam" id="PF00512">
    <property type="entry name" value="HisKA"/>
    <property type="match status" value="1"/>
</dbReference>
<dbReference type="RefSeq" id="WP_095326495.1">
    <property type="nucleotide sequence ID" value="NZ_NPCC01000011.1"/>
</dbReference>
<evidence type="ECO:0000313" key="18">
    <source>
        <dbReference type="EMBL" id="PAE89089.1"/>
    </source>
</evidence>
<dbReference type="Proteomes" id="UP000216207">
    <property type="component" value="Unassembled WGS sequence"/>
</dbReference>
<keyword evidence="6" id="KW-0808">Transferase</keyword>
<keyword evidence="5" id="KW-0597">Phosphoprotein</keyword>
<feature type="transmembrane region" description="Helical" evidence="15">
    <location>
        <begin position="20"/>
        <end position="41"/>
    </location>
</feature>
<evidence type="ECO:0000256" key="9">
    <source>
        <dbReference type="ARBA" id="ARBA00022777"/>
    </source>
</evidence>
<dbReference type="PROSITE" id="PS50109">
    <property type="entry name" value="HIS_KIN"/>
    <property type="match status" value="1"/>
</dbReference>
<dbReference type="InterPro" id="IPR003660">
    <property type="entry name" value="HAMP_dom"/>
</dbReference>
<dbReference type="SMART" id="SM00388">
    <property type="entry name" value="HisKA"/>
    <property type="match status" value="1"/>
</dbReference>
<dbReference type="InterPro" id="IPR003594">
    <property type="entry name" value="HATPase_dom"/>
</dbReference>
<dbReference type="Gene3D" id="3.30.565.10">
    <property type="entry name" value="Histidine kinase-like ATPase, C-terminal domain"/>
    <property type="match status" value="1"/>
</dbReference>
<dbReference type="CDD" id="cd06225">
    <property type="entry name" value="HAMP"/>
    <property type="match status" value="1"/>
</dbReference>
<evidence type="ECO:0000256" key="13">
    <source>
        <dbReference type="ARBA" id="ARBA00023136"/>
    </source>
</evidence>
<evidence type="ECO:0000256" key="5">
    <source>
        <dbReference type="ARBA" id="ARBA00022553"/>
    </source>
</evidence>
<evidence type="ECO:0000256" key="7">
    <source>
        <dbReference type="ARBA" id="ARBA00022692"/>
    </source>
</evidence>
<evidence type="ECO:0000256" key="11">
    <source>
        <dbReference type="ARBA" id="ARBA00022989"/>
    </source>
</evidence>
<dbReference type="Gene3D" id="6.10.340.10">
    <property type="match status" value="1"/>
</dbReference>
<feature type="coiled-coil region" evidence="14">
    <location>
        <begin position="264"/>
        <end position="307"/>
    </location>
</feature>
<reference evidence="18 19" key="1">
    <citation type="submission" date="2017-07" db="EMBL/GenBank/DDBJ databases">
        <title>Isolation and whole genome analysis of endospore-forming bacteria from heroin.</title>
        <authorList>
            <person name="Kalinowski J."/>
            <person name="Ahrens B."/>
            <person name="Al-Dilaimi A."/>
            <person name="Winkler A."/>
            <person name="Wibberg D."/>
            <person name="Schleenbecker U."/>
            <person name="Ruckert C."/>
            <person name="Wolfel R."/>
            <person name="Grass G."/>
        </authorList>
    </citation>
    <scope>NUCLEOTIDE SEQUENCE [LARGE SCALE GENOMIC DNA]</scope>
    <source>
        <strain evidence="18 19">7539</strain>
    </source>
</reference>
<dbReference type="InterPro" id="IPR036890">
    <property type="entry name" value="HATPase_C_sf"/>
</dbReference>
<dbReference type="SUPFAM" id="SSF158472">
    <property type="entry name" value="HAMP domain-like"/>
    <property type="match status" value="1"/>
</dbReference>
<dbReference type="EMBL" id="NPCC01000011">
    <property type="protein sequence ID" value="PAE89089.1"/>
    <property type="molecule type" value="Genomic_DNA"/>
</dbReference>
<dbReference type="Gene3D" id="1.10.287.130">
    <property type="match status" value="1"/>
</dbReference>
<dbReference type="SUPFAM" id="SSF47384">
    <property type="entry name" value="Homodimeric domain of signal transducing histidine kinase"/>
    <property type="match status" value="1"/>
</dbReference>
<evidence type="ECO:0000256" key="3">
    <source>
        <dbReference type="ARBA" id="ARBA00012438"/>
    </source>
</evidence>
<organism evidence="18 19">
    <name type="scientific">Shouchella clausii</name>
    <name type="common">Alkalihalobacillus clausii</name>
    <dbReference type="NCBI Taxonomy" id="79880"/>
    <lineage>
        <taxon>Bacteria</taxon>
        <taxon>Bacillati</taxon>
        <taxon>Bacillota</taxon>
        <taxon>Bacilli</taxon>
        <taxon>Bacillales</taxon>
        <taxon>Bacillaceae</taxon>
        <taxon>Shouchella</taxon>
    </lineage>
</organism>
<feature type="domain" description="HAMP" evidence="17">
    <location>
        <begin position="192"/>
        <end position="240"/>
    </location>
</feature>
<evidence type="ECO:0000313" key="19">
    <source>
        <dbReference type="Proteomes" id="UP000216207"/>
    </source>
</evidence>
<keyword evidence="7 15" id="KW-0812">Transmembrane</keyword>
<dbReference type="AlphaFoldDB" id="A0A268P0R9"/>
<keyword evidence="4" id="KW-1003">Cell membrane</keyword>
<evidence type="ECO:0000256" key="2">
    <source>
        <dbReference type="ARBA" id="ARBA00004651"/>
    </source>
</evidence>
<dbReference type="EC" id="2.7.13.3" evidence="3"/>
<dbReference type="PANTHER" id="PTHR45528:SF1">
    <property type="entry name" value="SENSOR HISTIDINE KINASE CPXA"/>
    <property type="match status" value="1"/>
</dbReference>
<keyword evidence="10" id="KW-0067">ATP-binding</keyword>
<evidence type="ECO:0000256" key="6">
    <source>
        <dbReference type="ARBA" id="ARBA00022679"/>
    </source>
</evidence>
<dbReference type="Pfam" id="PF00672">
    <property type="entry name" value="HAMP"/>
    <property type="match status" value="1"/>
</dbReference>
<keyword evidence="13 15" id="KW-0472">Membrane</keyword>
<comment type="catalytic activity">
    <reaction evidence="1">
        <text>ATP + protein L-histidine = ADP + protein N-phospho-L-histidine.</text>
        <dbReference type="EC" id="2.7.13.3"/>
    </reaction>
</comment>
<evidence type="ECO:0000256" key="10">
    <source>
        <dbReference type="ARBA" id="ARBA00022840"/>
    </source>
</evidence>
<evidence type="ECO:0000256" key="14">
    <source>
        <dbReference type="SAM" id="Coils"/>
    </source>
</evidence>
<evidence type="ECO:0000256" key="4">
    <source>
        <dbReference type="ARBA" id="ARBA00022475"/>
    </source>
</evidence>
<dbReference type="PROSITE" id="PS50885">
    <property type="entry name" value="HAMP"/>
    <property type="match status" value="1"/>
</dbReference>
<sequence>MNKKRTSIKQQIRLTIAKTILLSFFATIIVVLASWAIVMSIDDRYYANYYESQVPQITDQVQSLNRELVNSQASGAKQLEEIIPTPGMEYQVLDEQGTFLYGSFSANVNPEGVHLLNKVNKSFLEENTATSFIPIVDQNGTFAGSVVLQYKLESEVEALFNIFFVCLFLTPFFFIMIFTYYYASKLGKNYYARIQKLIVATELVRKQNLDFKIEADGNDEITKLSTSFNIMKQALQDALYQQWNLEKNRSEFISSVSHDLKTPLTIMKANAQMLERKIKDEQHKTYIANMIGEIERTENLVQELGTKMNDEESFFAIETKNVEPGHFFKTEFAKYKDFVQNEGLEFHTSVLDYRKTANTIQIDVQKITQVIDNLISNSLRFAEPYDGHIDCHAECHDDYVKVTISDNGKGFTESDLHYVFQKFYQNNDSADPHKGLGLYIVKHIIEKHGGNVQAWNDKGAVVSFQLPAVPKNSH</sequence>
<keyword evidence="9" id="KW-0418">Kinase</keyword>
<dbReference type="SMART" id="SM00387">
    <property type="entry name" value="HATPase_c"/>
    <property type="match status" value="1"/>
</dbReference>